<evidence type="ECO:0000256" key="5">
    <source>
        <dbReference type="ARBA" id="ARBA00023163"/>
    </source>
</evidence>
<dbReference type="GO" id="GO:0032993">
    <property type="term" value="C:protein-DNA complex"/>
    <property type="evidence" value="ECO:0007669"/>
    <property type="project" value="TreeGrafter"/>
</dbReference>
<evidence type="ECO:0000259" key="9">
    <source>
        <dbReference type="PROSITE" id="PS51755"/>
    </source>
</evidence>
<dbReference type="RefSeq" id="WP_075078703.1">
    <property type="nucleotide sequence ID" value="NZ_BDCO01000002.1"/>
</dbReference>
<dbReference type="Proteomes" id="UP000076023">
    <property type="component" value="Unassembled WGS sequence"/>
</dbReference>
<dbReference type="SMART" id="SM00448">
    <property type="entry name" value="REC"/>
    <property type="match status" value="1"/>
</dbReference>
<dbReference type="InParanoid" id="A0A146G7K6"/>
<dbReference type="InterPro" id="IPR011006">
    <property type="entry name" value="CheY-like_superfamily"/>
</dbReference>
<dbReference type="GO" id="GO:0000976">
    <property type="term" value="F:transcription cis-regulatory region binding"/>
    <property type="evidence" value="ECO:0007669"/>
    <property type="project" value="TreeGrafter"/>
</dbReference>
<evidence type="ECO:0000259" key="8">
    <source>
        <dbReference type="PROSITE" id="PS50110"/>
    </source>
</evidence>
<dbReference type="Pfam" id="PF00072">
    <property type="entry name" value="Response_reg"/>
    <property type="match status" value="1"/>
</dbReference>
<dbReference type="InterPro" id="IPR001867">
    <property type="entry name" value="OmpR/PhoB-type_DNA-bd"/>
</dbReference>
<dbReference type="PROSITE" id="PS50110">
    <property type="entry name" value="RESPONSE_REGULATORY"/>
    <property type="match status" value="1"/>
</dbReference>
<gene>
    <name evidence="10" type="ORF">TSACC_21306</name>
</gene>
<accession>A0A146G7K6</accession>
<evidence type="ECO:0000256" key="6">
    <source>
        <dbReference type="PROSITE-ProRule" id="PRU00169"/>
    </source>
</evidence>
<dbReference type="GO" id="GO:0005829">
    <property type="term" value="C:cytosol"/>
    <property type="evidence" value="ECO:0007669"/>
    <property type="project" value="TreeGrafter"/>
</dbReference>
<evidence type="ECO:0000256" key="1">
    <source>
        <dbReference type="ARBA" id="ARBA00022553"/>
    </source>
</evidence>
<dbReference type="SMART" id="SM00862">
    <property type="entry name" value="Trans_reg_C"/>
    <property type="match status" value="1"/>
</dbReference>
<dbReference type="FunFam" id="3.40.50.2300:FF:000001">
    <property type="entry name" value="DNA-binding response regulator PhoB"/>
    <property type="match status" value="1"/>
</dbReference>
<dbReference type="PANTHER" id="PTHR48111">
    <property type="entry name" value="REGULATOR OF RPOS"/>
    <property type="match status" value="1"/>
</dbReference>
<dbReference type="SUPFAM" id="SSF46894">
    <property type="entry name" value="C-terminal effector domain of the bipartite response regulators"/>
    <property type="match status" value="1"/>
</dbReference>
<dbReference type="Gene3D" id="6.10.250.690">
    <property type="match status" value="1"/>
</dbReference>
<keyword evidence="4 7" id="KW-0238">DNA-binding</keyword>
<dbReference type="CDD" id="cd00383">
    <property type="entry name" value="trans_reg_C"/>
    <property type="match status" value="1"/>
</dbReference>
<protein>
    <submittedName>
        <fullName evidence="10">DNA-binding response regulator</fullName>
    </submittedName>
</protein>
<keyword evidence="5" id="KW-0804">Transcription</keyword>
<evidence type="ECO:0000313" key="10">
    <source>
        <dbReference type="EMBL" id="GAT32904.1"/>
    </source>
</evidence>
<evidence type="ECO:0000256" key="3">
    <source>
        <dbReference type="ARBA" id="ARBA00023015"/>
    </source>
</evidence>
<reference evidence="11" key="1">
    <citation type="journal article" date="2017" name="Genome Announc.">
        <title>Draft Genome Sequence of Terrimicrobium sacchariphilum NM-5T, a Facultative Anaerobic Soil Bacterium of the Class Spartobacteria.</title>
        <authorList>
            <person name="Qiu Y.L."/>
            <person name="Tourlousse D.M."/>
            <person name="Matsuura N."/>
            <person name="Ohashi A."/>
            <person name="Sekiguchi Y."/>
        </authorList>
    </citation>
    <scope>NUCLEOTIDE SEQUENCE [LARGE SCALE GENOMIC DNA]</scope>
    <source>
        <strain evidence="11">NM-5</strain>
    </source>
</reference>
<dbReference type="InterPro" id="IPR036388">
    <property type="entry name" value="WH-like_DNA-bd_sf"/>
</dbReference>
<dbReference type="STRING" id="690879.TSACC_21306"/>
<feature type="domain" description="Response regulatory" evidence="8">
    <location>
        <begin position="4"/>
        <end position="118"/>
    </location>
</feature>
<name>A0A146G7K6_TERSA</name>
<feature type="DNA-binding region" description="OmpR/PhoB-type" evidence="7">
    <location>
        <begin position="131"/>
        <end position="230"/>
    </location>
</feature>
<dbReference type="OrthoDB" id="9778145at2"/>
<evidence type="ECO:0000256" key="4">
    <source>
        <dbReference type="ARBA" id="ARBA00023125"/>
    </source>
</evidence>
<dbReference type="Gene3D" id="1.10.10.10">
    <property type="entry name" value="Winged helix-like DNA-binding domain superfamily/Winged helix DNA-binding domain"/>
    <property type="match status" value="1"/>
</dbReference>
<proteinExistence type="predicted"/>
<dbReference type="GO" id="GO:0006355">
    <property type="term" value="P:regulation of DNA-templated transcription"/>
    <property type="evidence" value="ECO:0007669"/>
    <property type="project" value="InterPro"/>
</dbReference>
<dbReference type="Gene3D" id="3.40.50.2300">
    <property type="match status" value="1"/>
</dbReference>
<sequence length="230" mass="26054">MSRKILIAEDDPHIRMGLVEALSTEGYSVIECRDGVEALSQIRNAQPDLVLLDIMMPRKSGFDVCRELRAAKNRVPILMLTAKGQETDKVVGLELGADDYVTKPFSLRELIARVHALLRRACQDSAQISRPNMIRFGKVEIDCPALRGRHDGKPFELTPRELAVLILLDRERGHAVSRDTLLNEVWGIEYYGTTRSLDQVIVKIRQKIEDEPSTPRHLLTVHGYGYRLES</sequence>
<dbReference type="InterPro" id="IPR016032">
    <property type="entry name" value="Sig_transdc_resp-reg_C-effctor"/>
</dbReference>
<dbReference type="CDD" id="cd17574">
    <property type="entry name" value="REC_OmpR"/>
    <property type="match status" value="1"/>
</dbReference>
<organism evidence="10 11">
    <name type="scientific">Terrimicrobium sacchariphilum</name>
    <dbReference type="NCBI Taxonomy" id="690879"/>
    <lineage>
        <taxon>Bacteria</taxon>
        <taxon>Pseudomonadati</taxon>
        <taxon>Verrucomicrobiota</taxon>
        <taxon>Terrimicrobiia</taxon>
        <taxon>Terrimicrobiales</taxon>
        <taxon>Terrimicrobiaceae</taxon>
        <taxon>Terrimicrobium</taxon>
    </lineage>
</organism>
<evidence type="ECO:0000256" key="7">
    <source>
        <dbReference type="PROSITE-ProRule" id="PRU01091"/>
    </source>
</evidence>
<feature type="domain" description="OmpR/PhoB-type" evidence="9">
    <location>
        <begin position="131"/>
        <end position="230"/>
    </location>
</feature>
<feature type="modified residue" description="4-aspartylphosphate" evidence="6">
    <location>
        <position position="53"/>
    </location>
</feature>
<keyword evidence="1 6" id="KW-0597">Phosphoprotein</keyword>
<evidence type="ECO:0000256" key="2">
    <source>
        <dbReference type="ARBA" id="ARBA00023012"/>
    </source>
</evidence>
<dbReference type="GO" id="GO:0000156">
    <property type="term" value="F:phosphorelay response regulator activity"/>
    <property type="evidence" value="ECO:0007669"/>
    <property type="project" value="TreeGrafter"/>
</dbReference>
<dbReference type="InterPro" id="IPR039420">
    <property type="entry name" value="WalR-like"/>
</dbReference>
<dbReference type="Pfam" id="PF00486">
    <property type="entry name" value="Trans_reg_C"/>
    <property type="match status" value="1"/>
</dbReference>
<keyword evidence="2" id="KW-0902">Two-component regulatory system</keyword>
<dbReference type="PANTHER" id="PTHR48111:SF11">
    <property type="entry name" value="TWO-COMPONENT RESPONSE REGULATOR"/>
    <property type="match status" value="1"/>
</dbReference>
<dbReference type="InterPro" id="IPR001789">
    <property type="entry name" value="Sig_transdc_resp-reg_receiver"/>
</dbReference>
<comment type="caution">
    <text evidence="10">The sequence shown here is derived from an EMBL/GenBank/DDBJ whole genome shotgun (WGS) entry which is preliminary data.</text>
</comment>
<keyword evidence="3" id="KW-0805">Transcription regulation</keyword>
<dbReference type="SUPFAM" id="SSF52172">
    <property type="entry name" value="CheY-like"/>
    <property type="match status" value="1"/>
</dbReference>
<dbReference type="PROSITE" id="PS51755">
    <property type="entry name" value="OMPR_PHOB"/>
    <property type="match status" value="1"/>
</dbReference>
<dbReference type="EMBL" id="BDCO01000002">
    <property type="protein sequence ID" value="GAT32904.1"/>
    <property type="molecule type" value="Genomic_DNA"/>
</dbReference>
<evidence type="ECO:0000313" key="11">
    <source>
        <dbReference type="Proteomes" id="UP000076023"/>
    </source>
</evidence>
<dbReference type="AlphaFoldDB" id="A0A146G7K6"/>
<keyword evidence="11" id="KW-1185">Reference proteome</keyword>